<evidence type="ECO:0000313" key="6">
    <source>
        <dbReference type="EMBL" id="CAB3725999.1"/>
    </source>
</evidence>
<evidence type="ECO:0000256" key="3">
    <source>
        <dbReference type="ARBA" id="ARBA00022741"/>
    </source>
</evidence>
<evidence type="ECO:0000256" key="2">
    <source>
        <dbReference type="ARBA" id="ARBA00022679"/>
    </source>
</evidence>
<dbReference type="RefSeq" id="WP_244201470.1">
    <property type="nucleotide sequence ID" value="NZ_CADIJZ010000023.1"/>
</dbReference>
<gene>
    <name evidence="6" type="primary">citG_2</name>
    <name evidence="5" type="synonym">mdcB</name>
    <name evidence="6" type="ORF">LMG27174_05370</name>
</gene>
<sequence>MHEILAMNAAQSLYKTPELAAHLAAYLADLPAAHPTDPLADRLGEHVVAALIDEATLAPKPGLVDIRSRGAHRDLDWTLMCASALALQPTFVNLARAGIETQPLLALRERIGAIGRDGETCMLDTTRGVNTHRGAIWALGLLVTAAARDMTDCTPRAIAARAGSIARLPDRYAPSHTGNKGERACRDYDVGGARGQAQAGFPHIVDVALPELDRARERGDNETAARLNALLAVMASLDDTCVLARGGRSALAEVQQGARHVLAQGGAAQLDGRRHLKALDRRLVELHVSPGGAADLLAAALFLDRLRNEVPYTAKA</sequence>
<comment type="similarity">
    <text evidence="5">Belongs to the CitG/MdcB family.</text>
</comment>
<dbReference type="HAMAP" id="MF_01883">
    <property type="entry name" value="MdcB"/>
    <property type="match status" value="1"/>
</dbReference>
<keyword evidence="3 5" id="KW-0547">Nucleotide-binding</keyword>
<dbReference type="AlphaFoldDB" id="A0A6J5C5Q0"/>
<dbReference type="GO" id="GO:0051191">
    <property type="term" value="P:prosthetic group biosynthetic process"/>
    <property type="evidence" value="ECO:0007669"/>
    <property type="project" value="TreeGrafter"/>
</dbReference>
<dbReference type="NCBIfam" id="TIGR03132">
    <property type="entry name" value="malonate_mdcB"/>
    <property type="match status" value="1"/>
</dbReference>
<organism evidence="6 7">
    <name type="scientific">Paraburkholderia rhynchosiae</name>
    <dbReference type="NCBI Taxonomy" id="487049"/>
    <lineage>
        <taxon>Bacteria</taxon>
        <taxon>Pseudomonadati</taxon>
        <taxon>Pseudomonadota</taxon>
        <taxon>Betaproteobacteria</taxon>
        <taxon>Burkholderiales</taxon>
        <taxon>Burkholderiaceae</taxon>
        <taxon>Paraburkholderia</taxon>
    </lineage>
</organism>
<dbReference type="PANTHER" id="PTHR30201">
    <property type="entry name" value="TRIPHOSPHORIBOSYL-DEPHOSPHO-COA SYNTHASE"/>
    <property type="match status" value="1"/>
</dbReference>
<comment type="catalytic activity">
    <reaction evidence="1 5">
        <text>3'-dephospho-CoA + ATP = 2'-(5''-triphospho-alpha-D-ribosyl)-3'-dephospho-CoA + adenine</text>
        <dbReference type="Rhea" id="RHEA:15117"/>
        <dbReference type="ChEBI" id="CHEBI:16708"/>
        <dbReference type="ChEBI" id="CHEBI:30616"/>
        <dbReference type="ChEBI" id="CHEBI:57328"/>
        <dbReference type="ChEBI" id="CHEBI:61378"/>
        <dbReference type="EC" id="2.4.2.52"/>
    </reaction>
</comment>
<dbReference type="Pfam" id="PF01874">
    <property type="entry name" value="CitG"/>
    <property type="match status" value="1"/>
</dbReference>
<dbReference type="GO" id="GO:0005524">
    <property type="term" value="F:ATP binding"/>
    <property type="evidence" value="ECO:0007669"/>
    <property type="project" value="UniProtKB-KW"/>
</dbReference>
<keyword evidence="4 5" id="KW-0067">ATP-binding</keyword>
<dbReference type="Gene3D" id="1.10.4200.10">
    <property type="entry name" value="Triphosphoribosyl-dephospho-CoA protein"/>
    <property type="match status" value="2"/>
</dbReference>
<dbReference type="InterPro" id="IPR002736">
    <property type="entry name" value="CitG"/>
</dbReference>
<dbReference type="GO" id="GO:0046917">
    <property type="term" value="F:triphosphoribosyl-dephospho-CoA synthase activity"/>
    <property type="evidence" value="ECO:0007669"/>
    <property type="project" value="UniProtKB-UniRule"/>
</dbReference>
<evidence type="ECO:0000313" key="7">
    <source>
        <dbReference type="Proteomes" id="UP000494205"/>
    </source>
</evidence>
<proteinExistence type="inferred from homology"/>
<dbReference type="NCBIfam" id="NF002315">
    <property type="entry name" value="PRK01237.1"/>
    <property type="match status" value="1"/>
</dbReference>
<accession>A0A6J5C5Q0</accession>
<dbReference type="PANTHER" id="PTHR30201:SF2">
    <property type="entry name" value="2-(5''-TRIPHOSPHORIBOSYL)-3'-DEPHOSPHOCOENZYME-A SYNTHASE"/>
    <property type="match status" value="1"/>
</dbReference>
<keyword evidence="6" id="KW-0328">Glycosyltransferase</keyword>
<evidence type="ECO:0000256" key="1">
    <source>
        <dbReference type="ARBA" id="ARBA00001210"/>
    </source>
</evidence>
<dbReference type="GO" id="GO:0016757">
    <property type="term" value="F:glycosyltransferase activity"/>
    <property type="evidence" value="ECO:0007669"/>
    <property type="project" value="UniProtKB-KW"/>
</dbReference>
<comment type="function">
    <text evidence="5">Involved in the formation of 2-(5''-phosphoribosyl)-3'-dephosphocoenzyme-A, the prosthetic group of the acyl-carrier protein of the malonate decarboxylase.</text>
</comment>
<name>A0A6J5C5Q0_9BURK</name>
<evidence type="ECO:0000256" key="4">
    <source>
        <dbReference type="ARBA" id="ARBA00022840"/>
    </source>
</evidence>
<evidence type="ECO:0000256" key="5">
    <source>
        <dbReference type="HAMAP-Rule" id="MF_01883"/>
    </source>
</evidence>
<protein>
    <recommendedName>
        <fullName evidence="5">Probable 2-(5''-triphosphoribosyl)-3'-dephosphocoenzyme-A synthase</fullName>
        <shortName evidence="5">2-(5''-triphosphoribosyl)-3'-dephospho-CoA synthase</shortName>
        <ecNumber evidence="5">2.4.2.52</ecNumber>
    </recommendedName>
</protein>
<dbReference type="EMBL" id="CADIJZ010000023">
    <property type="protein sequence ID" value="CAB3725999.1"/>
    <property type="molecule type" value="Genomic_DNA"/>
</dbReference>
<dbReference type="Proteomes" id="UP000494205">
    <property type="component" value="Unassembled WGS sequence"/>
</dbReference>
<dbReference type="EC" id="2.4.2.52" evidence="5"/>
<dbReference type="InterPro" id="IPR017555">
    <property type="entry name" value="TriPribosyl-deP-CoA_syn"/>
</dbReference>
<keyword evidence="2 5" id="KW-0808">Transferase</keyword>
<reference evidence="6 7" key="1">
    <citation type="submission" date="2020-04" db="EMBL/GenBank/DDBJ databases">
        <authorList>
            <person name="De Canck E."/>
        </authorList>
    </citation>
    <scope>NUCLEOTIDE SEQUENCE [LARGE SCALE GENOMIC DNA]</scope>
    <source>
        <strain evidence="6 7">LMG 27174</strain>
    </source>
</reference>